<dbReference type="AlphaFoldDB" id="A0A7J4J4I0"/>
<dbReference type="InterPro" id="IPR029044">
    <property type="entry name" value="Nucleotide-diphossugar_trans"/>
</dbReference>
<accession>A0A7J4J4I0</accession>
<evidence type="ECO:0000313" key="3">
    <source>
        <dbReference type="Proteomes" id="UP000565078"/>
    </source>
</evidence>
<dbReference type="Gene3D" id="3.90.550.10">
    <property type="entry name" value="Spore Coat Polysaccharide Biosynthesis Protein SpsA, Chain A"/>
    <property type="match status" value="1"/>
</dbReference>
<dbReference type="EMBL" id="DUGC01000090">
    <property type="protein sequence ID" value="HIH10126.1"/>
    <property type="molecule type" value="Genomic_DNA"/>
</dbReference>
<sequence>MPKWVAILPVYNEESHIRNLIPVLQKWVSEDMAERAVVCVDDGSTDKTREILERAGLRVISSDPLRHRNLGKAQAFAAGAKFADKVDAKIVVSLDADILDPTAEKITSLAREIERSKFNMLVATQLEPTVVRFPGSAPKMEYQVIGTPYTGPRAIKMSALTPLLNRNPKWISLFKGFAIEVALEHLIPNKSRSQVSFYTDKGFRKGRRKQNRQIRTAIRKIEQRDGLCSKLREFRKTNRAFAKNYLAEMKKKHHHMR</sequence>
<dbReference type="InterPro" id="IPR001173">
    <property type="entry name" value="Glyco_trans_2-like"/>
</dbReference>
<evidence type="ECO:0000259" key="1">
    <source>
        <dbReference type="Pfam" id="PF00535"/>
    </source>
</evidence>
<dbReference type="GO" id="GO:0016740">
    <property type="term" value="F:transferase activity"/>
    <property type="evidence" value="ECO:0007669"/>
    <property type="project" value="UniProtKB-KW"/>
</dbReference>
<reference evidence="3" key="1">
    <citation type="journal article" date="2020" name="bioRxiv">
        <title>A rank-normalized archaeal taxonomy based on genome phylogeny resolves widespread incomplete and uneven classifications.</title>
        <authorList>
            <person name="Rinke C."/>
            <person name="Chuvochina M."/>
            <person name="Mussig A.J."/>
            <person name="Chaumeil P.-A."/>
            <person name="Waite D.W."/>
            <person name="Whitman W.B."/>
            <person name="Parks D.H."/>
            <person name="Hugenholtz P."/>
        </authorList>
    </citation>
    <scope>NUCLEOTIDE SEQUENCE [LARGE SCALE GENOMIC DNA]</scope>
</reference>
<dbReference type="Proteomes" id="UP000565078">
    <property type="component" value="Unassembled WGS sequence"/>
</dbReference>
<evidence type="ECO:0000313" key="2">
    <source>
        <dbReference type="EMBL" id="HIH10126.1"/>
    </source>
</evidence>
<comment type="caution">
    <text evidence="2">The sequence shown here is derived from an EMBL/GenBank/DDBJ whole genome shotgun (WGS) entry which is preliminary data.</text>
</comment>
<gene>
    <name evidence="2" type="ORF">HA254_05675</name>
</gene>
<feature type="domain" description="Glycosyltransferase 2-like" evidence="1">
    <location>
        <begin position="7"/>
        <end position="127"/>
    </location>
</feature>
<dbReference type="SUPFAM" id="SSF53448">
    <property type="entry name" value="Nucleotide-diphospho-sugar transferases"/>
    <property type="match status" value="1"/>
</dbReference>
<dbReference type="Pfam" id="PF00535">
    <property type="entry name" value="Glycos_transf_2"/>
    <property type="match status" value="1"/>
</dbReference>
<proteinExistence type="predicted"/>
<dbReference type="InterPro" id="IPR050256">
    <property type="entry name" value="Glycosyltransferase_2"/>
</dbReference>
<organism evidence="2 3">
    <name type="scientific">Candidatus Iainarchaeum sp</name>
    <dbReference type="NCBI Taxonomy" id="3101447"/>
    <lineage>
        <taxon>Archaea</taxon>
        <taxon>Candidatus Iainarchaeota</taxon>
        <taxon>Candidatus Iainarchaeia</taxon>
        <taxon>Candidatus Iainarchaeales</taxon>
        <taxon>Candidatus Iainarchaeaceae</taxon>
        <taxon>Candidatus Iainarchaeum</taxon>
    </lineage>
</organism>
<dbReference type="PANTHER" id="PTHR48090">
    <property type="entry name" value="UNDECAPRENYL-PHOSPHATE 4-DEOXY-4-FORMAMIDO-L-ARABINOSE TRANSFERASE-RELATED"/>
    <property type="match status" value="1"/>
</dbReference>
<protein>
    <submittedName>
        <fullName evidence="2">Glycosyltransferase</fullName>
    </submittedName>
</protein>
<name>A0A7J4J4I0_9ARCH</name>
<keyword evidence="2" id="KW-0808">Transferase</keyword>